<accession>N8YN37</accession>
<dbReference type="EMBL" id="APPK01000045">
    <property type="protein sequence ID" value="ENV20978.1"/>
    <property type="molecule type" value="Genomic_DNA"/>
</dbReference>
<reference evidence="1 2" key="1">
    <citation type="submission" date="2013-02" db="EMBL/GenBank/DDBJ databases">
        <title>The Genome Sequence of Acinetobacter bereziniae NIPH 3.</title>
        <authorList>
            <consortium name="The Broad Institute Genome Sequencing Platform"/>
            <consortium name="The Broad Institute Genome Sequencing Center for Infectious Disease"/>
            <person name="Cerqueira G."/>
            <person name="Feldgarden M."/>
            <person name="Courvalin P."/>
            <person name="Perichon B."/>
            <person name="Grillot-Courvalin C."/>
            <person name="Clermont D."/>
            <person name="Rocha E."/>
            <person name="Yoon E.-J."/>
            <person name="Nemec A."/>
            <person name="Walker B."/>
            <person name="Young S.K."/>
            <person name="Zeng Q."/>
            <person name="Gargeya S."/>
            <person name="Fitzgerald M."/>
            <person name="Haas B."/>
            <person name="Abouelleil A."/>
            <person name="Alvarado L."/>
            <person name="Arachchi H.M."/>
            <person name="Berlin A.M."/>
            <person name="Chapman S.B."/>
            <person name="Dewar J."/>
            <person name="Goldberg J."/>
            <person name="Griggs A."/>
            <person name="Gujja S."/>
            <person name="Hansen M."/>
            <person name="Howarth C."/>
            <person name="Imamovic A."/>
            <person name="Larimer J."/>
            <person name="McCowan C."/>
            <person name="Murphy C."/>
            <person name="Neiman D."/>
            <person name="Pearson M."/>
            <person name="Priest M."/>
            <person name="Roberts A."/>
            <person name="Saif S."/>
            <person name="Shea T."/>
            <person name="Sisk P."/>
            <person name="Sykes S."/>
            <person name="Wortman J."/>
            <person name="Nusbaum C."/>
            <person name="Birren B."/>
        </authorList>
    </citation>
    <scope>NUCLEOTIDE SEQUENCE [LARGE SCALE GENOMIC DNA]</scope>
    <source>
        <strain evidence="1 2">NIPH 3</strain>
    </source>
</reference>
<dbReference type="AlphaFoldDB" id="N8YN37"/>
<evidence type="ECO:0000313" key="1">
    <source>
        <dbReference type="EMBL" id="ENV20978.1"/>
    </source>
</evidence>
<evidence type="ECO:0000313" key="2">
    <source>
        <dbReference type="Proteomes" id="UP000013270"/>
    </source>
</evidence>
<organism evidence="1 2">
    <name type="scientific">Acinetobacter bereziniae NIPH 3</name>
    <dbReference type="NCBI Taxonomy" id="1217651"/>
    <lineage>
        <taxon>Bacteria</taxon>
        <taxon>Pseudomonadati</taxon>
        <taxon>Pseudomonadota</taxon>
        <taxon>Gammaproteobacteria</taxon>
        <taxon>Moraxellales</taxon>
        <taxon>Moraxellaceae</taxon>
        <taxon>Acinetobacter</taxon>
    </lineage>
</organism>
<protein>
    <recommendedName>
        <fullName evidence="3">Sporulation protein Cse60</fullName>
    </recommendedName>
</protein>
<dbReference type="HOGENOM" id="CLU_208846_0_0_6"/>
<sequence length="61" mass="6917">MTVKSFESNSAEGLADEINAWVKHELVKNNNHISIKAISHTTCNADDNLFEYSALIIFEYE</sequence>
<dbReference type="Proteomes" id="UP000013270">
    <property type="component" value="Unassembled WGS sequence"/>
</dbReference>
<name>N8YN37_ACIBZ</name>
<comment type="caution">
    <text evidence="1">The sequence shown here is derived from an EMBL/GenBank/DDBJ whole genome shotgun (WGS) entry which is preliminary data.</text>
</comment>
<evidence type="ECO:0008006" key="3">
    <source>
        <dbReference type="Google" id="ProtNLM"/>
    </source>
</evidence>
<proteinExistence type="predicted"/>
<gene>
    <name evidence="1" type="ORF">F963_03109</name>
</gene>
<dbReference type="RefSeq" id="WP_004831654.1">
    <property type="nucleotide sequence ID" value="NZ_KB849468.1"/>
</dbReference>